<dbReference type="Pfam" id="PF05965">
    <property type="entry name" value="FYRC"/>
    <property type="match status" value="1"/>
</dbReference>
<dbReference type="Proteomes" id="UP000008141">
    <property type="component" value="Unassembled WGS sequence"/>
</dbReference>
<feature type="compositionally biased region" description="Gly residues" evidence="10">
    <location>
        <begin position="1090"/>
        <end position="1100"/>
    </location>
</feature>
<dbReference type="CDD" id="cd00122">
    <property type="entry name" value="MBD"/>
    <property type="match status" value="1"/>
</dbReference>
<dbReference type="InterPro" id="IPR003888">
    <property type="entry name" value="FYrich_N"/>
</dbReference>
<gene>
    <name evidence="13" type="ORF">CHLNCDRAFT_54503</name>
</gene>
<dbReference type="GO" id="GO:0000785">
    <property type="term" value="C:chromatin"/>
    <property type="evidence" value="ECO:0007669"/>
    <property type="project" value="UniProtKB-ARBA"/>
</dbReference>
<keyword evidence="6" id="KW-0805">Transcription regulation</keyword>
<accession>E1ZNZ3</accession>
<keyword evidence="2" id="KW-0808">Transferase</keyword>
<evidence type="ECO:0000256" key="9">
    <source>
        <dbReference type="PROSITE-ProRule" id="PRU00146"/>
    </source>
</evidence>
<feature type="region of interest" description="Disordered" evidence="10">
    <location>
        <begin position="1440"/>
        <end position="1547"/>
    </location>
</feature>
<reference evidence="13 14" key="1">
    <citation type="journal article" date="2010" name="Plant Cell">
        <title>The Chlorella variabilis NC64A genome reveals adaptation to photosymbiosis, coevolution with viruses, and cryptic sex.</title>
        <authorList>
            <person name="Blanc G."/>
            <person name="Duncan G."/>
            <person name="Agarkova I."/>
            <person name="Borodovsky M."/>
            <person name="Gurnon J."/>
            <person name="Kuo A."/>
            <person name="Lindquist E."/>
            <person name="Lucas S."/>
            <person name="Pangilinan J."/>
            <person name="Polle J."/>
            <person name="Salamov A."/>
            <person name="Terry A."/>
            <person name="Yamada T."/>
            <person name="Dunigan D.D."/>
            <person name="Grigoriev I.V."/>
            <person name="Claverie J.M."/>
            <person name="Van Etten J.L."/>
        </authorList>
    </citation>
    <scope>NUCLEOTIDE SEQUENCE [LARGE SCALE GENOMIC DNA]</scope>
    <source>
        <strain evidence="13 14">NC64A</strain>
    </source>
</reference>
<evidence type="ECO:0000256" key="8">
    <source>
        <dbReference type="ARBA" id="ARBA00023242"/>
    </source>
</evidence>
<dbReference type="InterPro" id="IPR028941">
    <property type="entry name" value="WHIM2_dom"/>
</dbReference>
<dbReference type="Gene3D" id="2.30.30.1150">
    <property type="match status" value="1"/>
</dbReference>
<feature type="compositionally biased region" description="Basic and acidic residues" evidence="10">
    <location>
        <begin position="379"/>
        <end position="388"/>
    </location>
</feature>
<dbReference type="GO" id="GO:0008270">
    <property type="term" value="F:zinc ion binding"/>
    <property type="evidence" value="ECO:0007669"/>
    <property type="project" value="UniProtKB-KW"/>
</dbReference>
<keyword evidence="5" id="KW-0862">Zinc</keyword>
<dbReference type="KEGG" id="cvr:CHLNCDRAFT_54503"/>
<dbReference type="SUPFAM" id="SSF54171">
    <property type="entry name" value="DNA-binding domain"/>
    <property type="match status" value="1"/>
</dbReference>
<keyword evidence="7" id="KW-0804">Transcription</keyword>
<dbReference type="PROSITE" id="PS50982">
    <property type="entry name" value="MBD"/>
    <property type="match status" value="1"/>
</dbReference>
<dbReference type="PANTHER" id="PTHR47162">
    <property type="entry name" value="OS02G0192300 PROTEIN"/>
    <property type="match status" value="1"/>
</dbReference>
<evidence type="ECO:0000256" key="4">
    <source>
        <dbReference type="ARBA" id="ARBA00022771"/>
    </source>
</evidence>
<feature type="domain" description="PHD-type" evidence="11">
    <location>
        <begin position="932"/>
        <end position="984"/>
    </location>
</feature>
<feature type="compositionally biased region" description="Basic and acidic residues" evidence="10">
    <location>
        <begin position="1459"/>
        <end position="1489"/>
    </location>
</feature>
<dbReference type="GO" id="GO:0016740">
    <property type="term" value="F:transferase activity"/>
    <property type="evidence" value="ECO:0007669"/>
    <property type="project" value="UniProtKB-KW"/>
</dbReference>
<evidence type="ECO:0008006" key="15">
    <source>
        <dbReference type="Google" id="ProtNLM"/>
    </source>
</evidence>
<evidence type="ECO:0000256" key="2">
    <source>
        <dbReference type="ARBA" id="ARBA00022679"/>
    </source>
</evidence>
<dbReference type="eggNOG" id="ENOG502QQZG">
    <property type="taxonomic scope" value="Eukaryota"/>
</dbReference>
<dbReference type="PROSITE" id="PS50016">
    <property type="entry name" value="ZF_PHD_2"/>
    <property type="match status" value="1"/>
</dbReference>
<feature type="domain" description="MBD" evidence="12">
    <location>
        <begin position="37"/>
        <end position="110"/>
    </location>
</feature>
<dbReference type="Pfam" id="PF15613">
    <property type="entry name" value="WSD"/>
    <property type="match status" value="1"/>
</dbReference>
<feature type="compositionally biased region" description="Low complexity" evidence="10">
    <location>
        <begin position="1079"/>
        <end position="1089"/>
    </location>
</feature>
<dbReference type="GO" id="GO:0140993">
    <property type="term" value="F:histone modifying activity"/>
    <property type="evidence" value="ECO:0007669"/>
    <property type="project" value="UniProtKB-ARBA"/>
</dbReference>
<dbReference type="GeneID" id="17351894"/>
<dbReference type="PROSITE" id="PS51542">
    <property type="entry name" value="FYRN"/>
    <property type="match status" value="1"/>
</dbReference>
<evidence type="ECO:0000256" key="7">
    <source>
        <dbReference type="ARBA" id="ARBA00023163"/>
    </source>
</evidence>
<dbReference type="PROSITE" id="PS01359">
    <property type="entry name" value="ZF_PHD_1"/>
    <property type="match status" value="1"/>
</dbReference>
<dbReference type="SMART" id="SM00249">
    <property type="entry name" value="PHD"/>
    <property type="match status" value="1"/>
</dbReference>
<dbReference type="InterPro" id="IPR001739">
    <property type="entry name" value="Methyl_CpG_DNA-bd"/>
</dbReference>
<feature type="compositionally biased region" description="Low complexity" evidence="10">
    <location>
        <begin position="871"/>
        <end position="883"/>
    </location>
</feature>
<dbReference type="EMBL" id="GL433856">
    <property type="protein sequence ID" value="EFN52450.1"/>
    <property type="molecule type" value="Genomic_DNA"/>
</dbReference>
<dbReference type="GO" id="GO:0005634">
    <property type="term" value="C:nucleus"/>
    <property type="evidence" value="ECO:0007669"/>
    <property type="project" value="UniProtKB-SubCell"/>
</dbReference>
<dbReference type="Gene3D" id="3.30.160.360">
    <property type="match status" value="1"/>
</dbReference>
<dbReference type="InterPro" id="IPR028942">
    <property type="entry name" value="WHIM1_dom"/>
</dbReference>
<dbReference type="PROSITE" id="PS51543">
    <property type="entry name" value="FYRC"/>
    <property type="match status" value="1"/>
</dbReference>
<dbReference type="InParanoid" id="E1ZNZ3"/>
<dbReference type="PANTHER" id="PTHR47162:SF10">
    <property type="entry name" value="METHYL-CPG-BINDING DOMAIN-CONTAINING PROTEIN 9 ISOFORM X1"/>
    <property type="match status" value="1"/>
</dbReference>
<dbReference type="OMA" id="CTATMRT"/>
<dbReference type="OrthoDB" id="510988at2759"/>
<evidence type="ECO:0000256" key="5">
    <source>
        <dbReference type="ARBA" id="ARBA00022833"/>
    </source>
</evidence>
<feature type="region of interest" description="Disordered" evidence="10">
    <location>
        <begin position="1"/>
        <end position="23"/>
    </location>
</feature>
<feature type="compositionally biased region" description="Acidic residues" evidence="10">
    <location>
        <begin position="1520"/>
        <end position="1541"/>
    </location>
</feature>
<feature type="region of interest" description="Disordered" evidence="10">
    <location>
        <begin position="851"/>
        <end position="908"/>
    </location>
</feature>
<keyword evidence="4 9" id="KW-0863">Zinc-finger</keyword>
<evidence type="ECO:0000256" key="1">
    <source>
        <dbReference type="ARBA" id="ARBA00004123"/>
    </source>
</evidence>
<keyword evidence="14" id="KW-1185">Reference proteome</keyword>
<dbReference type="InterPro" id="IPR019787">
    <property type="entry name" value="Znf_PHD-finger"/>
</dbReference>
<comment type="subcellular location">
    <subcellularLocation>
        <location evidence="1">Nucleus</location>
    </subcellularLocation>
</comment>
<organism evidence="14">
    <name type="scientific">Chlorella variabilis</name>
    <name type="common">Green alga</name>
    <dbReference type="NCBI Taxonomy" id="554065"/>
    <lineage>
        <taxon>Eukaryota</taxon>
        <taxon>Viridiplantae</taxon>
        <taxon>Chlorophyta</taxon>
        <taxon>core chlorophytes</taxon>
        <taxon>Trebouxiophyceae</taxon>
        <taxon>Chlorellales</taxon>
        <taxon>Chlorellaceae</taxon>
        <taxon>Chlorella clade</taxon>
        <taxon>Chlorella</taxon>
    </lineage>
</organism>
<dbReference type="InterPro" id="IPR019786">
    <property type="entry name" value="Zinc_finger_PHD-type_CS"/>
</dbReference>
<dbReference type="InterPro" id="IPR001965">
    <property type="entry name" value="Znf_PHD"/>
</dbReference>
<dbReference type="Pfam" id="PF00628">
    <property type="entry name" value="PHD"/>
    <property type="match status" value="1"/>
</dbReference>
<dbReference type="InterPro" id="IPR011011">
    <property type="entry name" value="Znf_FYVE_PHD"/>
</dbReference>
<dbReference type="InterPro" id="IPR003889">
    <property type="entry name" value="FYrich_C"/>
</dbReference>
<feature type="region of interest" description="Disordered" evidence="10">
    <location>
        <begin position="523"/>
        <end position="563"/>
    </location>
</feature>
<sequence length="1547" mass="166179">MAEDGEGTSGGTPGGYSHAALIQKGKEKEKELLDRLKEFFVEKGQPLEEGWRVEVKIRGSGTSLGTTDAYYFSPGNKRYRSRMEIARDLGVVEGKEGKGSGKGRSRMGEGSGGGAAPPPLTRDAAIAAARKRRREFTLPRKLPCGVTVITLGGLHPGSTAFCNSDRLWPAGFTAEWEDEKGVRFINSITETPSGPMFRIKAQRLAHEGRPATEVMELGAGPTPDDAYKVLLGLGLGLVDAEERQQEALEIALLNRSIKNRGAPSHAHYDDPEGSPVAPAGRALDGAEHLLVKCRPLSAQWGLERFGLADPTVLQAIEGLPGADQCPGYVFVDERPGGWVAETRRLNAELAAHGKAQVPIDTRRMSAEGSGPRKRPPRPSRKEAEENAVRRVIDGIIKQAEMEEMQTGFADPRMRMKLDKGRDRRRSDRDKLTDLQRLQQKAAYIEAQRRQAELNATVEDTELPNADEPPPEPSFIATGRLPLHQQAVLLEAWQFVSRFGVPLLKLGEGEQLPTLQQLESALLGEVPPAPPPPPAQQEQPLSPTAGGGPMEGVEEEQQAAAPPPDAAVQLQMVLLEFLVGGLFQDTAQAIIGANSDITMADLRGPGKHALHPLAIKQETWQEAARRYLTVLATSALTQAKDSGAAGASSLLAVMDPWVILQYLTAGPPATLAQGAAALPRGASKTAGHSVIARVDAVAVAAAHRALAEVEGGGGSKSEEEQRQEQQLLRCLLKDIIQASKMKKGDGRVLCYGGQAAAAAAKFGRPLDFKCIAARVDAGVYTALPDPLAAFAADVKYAASLYQAACNKAHSLFAQEYLDKSAPELAALAVSKLEQALREIEVTGAADYVAQHAALPQQRRGPRPTPEPGVKAEGGAAPTPGSAASREASVEPSQQAAAEDGRGPAGLGQRTATDAVRDLDRPFAPFKDHVASSWRGCLVCWNDDDPARLLPCDTCDCQQHSYCLEPPLEELPLQTEPFLCPRCLKLQGPGALSGGKPLTVEFARASGGDATWRLAQLLATKEYSEWSVEDRCALLRLLLSLCAESARLHDTLHGEEDEVKDKKKEIAQLKTEVKRLQSEMAAAQQQQQQPAAGGGEGGGGDAGAPPGAAALPPLPPQASRHSARRGRDPAAEIEGMVERISKLEHDIAQARLCVGPVRLEPVGLDRQYNRYWMLPAAAAAPDPSLVPPHAPPLLVVERHSLDSIVPASVEAAAAVVNGTGAGGGGGAGAGPAGWQVGLFHSILHLQQLAQWLNPKGTREKPLAAHVSLLLDQHQQFAMQHAQLPRVPEAAEAEPVDPEAARASAVARLHHAMLSFEEGNQSGTYDELAGSEERRQRWRAMVAAAHTPQARALMAALLVLEGMVRPEYLKPHWRPFSQPAPQPADICTLPAVWLRLEALKTSVKLKLTLNMRVLKEAMGGSLVPGACGTRYSLREPKPMLKRLYYEGPDPTSRAGSADSDGEDNKETRAERAAKRAKQRETTDDEAVARELDAELNPGARRTRHRTAPAHHADHQAGYGKELLEEEWEEQDDQDDSPAEEDVDMEYAGSD</sequence>
<dbReference type="Pfam" id="PF01429">
    <property type="entry name" value="MBD"/>
    <property type="match status" value="1"/>
</dbReference>
<evidence type="ECO:0000313" key="13">
    <source>
        <dbReference type="EMBL" id="EFN52450.1"/>
    </source>
</evidence>
<proteinExistence type="predicted"/>
<evidence type="ECO:0000259" key="12">
    <source>
        <dbReference type="PROSITE" id="PS50982"/>
    </source>
</evidence>
<dbReference type="SUPFAM" id="SSF57903">
    <property type="entry name" value="FYVE/PHD zinc finger"/>
    <property type="match status" value="1"/>
</dbReference>
<protein>
    <recommendedName>
        <fullName evidence="15">PHD-type domain-containing protein</fullName>
    </recommendedName>
</protein>
<evidence type="ECO:0000256" key="6">
    <source>
        <dbReference type="ARBA" id="ARBA00023015"/>
    </source>
</evidence>
<evidence type="ECO:0000259" key="11">
    <source>
        <dbReference type="PROSITE" id="PS50016"/>
    </source>
</evidence>
<dbReference type="RefSeq" id="XP_005844552.1">
    <property type="nucleotide sequence ID" value="XM_005844490.1"/>
</dbReference>
<dbReference type="GO" id="GO:0003677">
    <property type="term" value="F:DNA binding"/>
    <property type="evidence" value="ECO:0007669"/>
    <property type="project" value="InterPro"/>
</dbReference>
<feature type="region of interest" description="Disordered" evidence="10">
    <location>
        <begin position="1073"/>
        <end position="1127"/>
    </location>
</feature>
<keyword evidence="3" id="KW-0479">Metal-binding</keyword>
<feature type="region of interest" description="Disordered" evidence="10">
    <location>
        <begin position="357"/>
        <end position="388"/>
    </location>
</feature>
<dbReference type="InterPro" id="IPR016177">
    <property type="entry name" value="DNA-bd_dom_sf"/>
</dbReference>
<dbReference type="Pfam" id="PF15612">
    <property type="entry name" value="WHIM1"/>
    <property type="match status" value="1"/>
</dbReference>
<name>E1ZNZ3_CHLVA</name>
<evidence type="ECO:0000313" key="14">
    <source>
        <dbReference type="Proteomes" id="UP000008141"/>
    </source>
</evidence>
<feature type="region of interest" description="Disordered" evidence="10">
    <location>
        <begin position="92"/>
        <end position="121"/>
    </location>
</feature>
<evidence type="ECO:0000256" key="3">
    <source>
        <dbReference type="ARBA" id="ARBA00022723"/>
    </source>
</evidence>
<dbReference type="Gene3D" id="3.30.890.10">
    <property type="entry name" value="Methyl-cpg-binding Protein 2, Chain A"/>
    <property type="match status" value="1"/>
</dbReference>
<keyword evidence="8" id="KW-0539">Nucleus</keyword>
<evidence type="ECO:0000256" key="10">
    <source>
        <dbReference type="SAM" id="MobiDB-lite"/>
    </source>
</evidence>